<dbReference type="PANTHER" id="PTHR19836:SF19">
    <property type="entry name" value="SMALL RIBOSOMAL SUBUNIT PROTEIN US14M"/>
    <property type="match status" value="1"/>
</dbReference>
<evidence type="ECO:0000256" key="2">
    <source>
        <dbReference type="ARBA" id="ARBA00022980"/>
    </source>
</evidence>
<name>A0A0F7U921_NEOCL</name>
<evidence type="ECO:0000313" key="4">
    <source>
        <dbReference type="EMBL" id="CEL65561.1"/>
    </source>
</evidence>
<protein>
    <submittedName>
        <fullName evidence="4">Ribosomal protein S14P/S29E, putative</fullName>
    </submittedName>
</protein>
<dbReference type="Pfam" id="PF00253">
    <property type="entry name" value="Ribosomal_S14"/>
    <property type="match status" value="1"/>
</dbReference>
<dbReference type="SUPFAM" id="SSF57716">
    <property type="entry name" value="Glucocorticoid receptor-like (DNA-binding domain)"/>
    <property type="match status" value="1"/>
</dbReference>
<comment type="similarity">
    <text evidence="1">Belongs to the universal ribosomal protein uS14 family.</text>
</comment>
<dbReference type="AlphaFoldDB" id="A0A0F7U921"/>
<dbReference type="Gene3D" id="1.10.287.1480">
    <property type="match status" value="1"/>
</dbReference>
<dbReference type="GO" id="GO:0005737">
    <property type="term" value="C:cytoplasm"/>
    <property type="evidence" value="ECO:0007669"/>
    <property type="project" value="UniProtKB-ARBA"/>
</dbReference>
<dbReference type="GO" id="GO:0003735">
    <property type="term" value="F:structural constituent of ribosome"/>
    <property type="evidence" value="ECO:0007669"/>
    <property type="project" value="InterPro"/>
</dbReference>
<sequence length="339" mass="38265">MSTLRQHGYPVVPVKLRWSASMRHFFRPAALAWSCILALLLKSSAALSWRTNEGVTSTLAATGGVAQRHRPRFVSGAHLLQPSLPSTCAASGHNAGERLSTRVTFIFRPSPPSSSPPCFSLFRTPCPLRRRPCLRLPSSCSSFCSSAFHSRADWNPFSISVRHESPLVGLPGTPAFMFLGKFLGNSCAIGASSDVVQGGLSQNRQSLRTEQAAVGGHRRTALSMAKQRRYQLATDNLFVGLRDAQVQRNLRRKQMMIDYRPLRQHYKHKVAHATSMDERLDWHCRLQRLPRDSSPTRYRNRCRLCGRARGYFRFFGLCRHHVLDMVRNVMFPGFTKAEW</sequence>
<proteinExistence type="inferred from homology"/>
<dbReference type="NCBIfam" id="NF006477">
    <property type="entry name" value="PRK08881.1"/>
    <property type="match status" value="1"/>
</dbReference>
<organism evidence="4">
    <name type="scientific">Neospora caninum (strain Liverpool)</name>
    <dbReference type="NCBI Taxonomy" id="572307"/>
    <lineage>
        <taxon>Eukaryota</taxon>
        <taxon>Sar</taxon>
        <taxon>Alveolata</taxon>
        <taxon>Apicomplexa</taxon>
        <taxon>Conoidasida</taxon>
        <taxon>Coccidia</taxon>
        <taxon>Eucoccidiorida</taxon>
        <taxon>Eimeriorina</taxon>
        <taxon>Sarcocystidae</taxon>
        <taxon>Neospora</taxon>
    </lineage>
</organism>
<dbReference type="GO" id="GO:0015935">
    <property type="term" value="C:small ribosomal subunit"/>
    <property type="evidence" value="ECO:0007669"/>
    <property type="project" value="TreeGrafter"/>
</dbReference>
<keyword evidence="3" id="KW-0687">Ribonucleoprotein</keyword>
<dbReference type="GO" id="GO:0006412">
    <property type="term" value="P:translation"/>
    <property type="evidence" value="ECO:0007669"/>
    <property type="project" value="InterPro"/>
</dbReference>
<evidence type="ECO:0000256" key="1">
    <source>
        <dbReference type="ARBA" id="ARBA00009083"/>
    </source>
</evidence>
<keyword evidence="2 4" id="KW-0689">Ribosomal protein</keyword>
<gene>
    <name evidence="4" type="ORF">BN1204_014035</name>
</gene>
<reference evidence="4" key="1">
    <citation type="journal article" date="2015" name="PLoS ONE">
        <title>Comprehensive Evaluation of Toxoplasma gondii VEG and Neospora caninum LIV Genomes with Tachyzoite Stage Transcriptome and Proteome Defines Novel Transcript Features.</title>
        <authorList>
            <person name="Ramaprasad A."/>
            <person name="Mourier T."/>
            <person name="Naeem R."/>
            <person name="Malas T.B."/>
            <person name="Moussa E."/>
            <person name="Panigrahi A."/>
            <person name="Vermont S.J."/>
            <person name="Otto T.D."/>
            <person name="Wastling J."/>
            <person name="Pain A."/>
        </authorList>
    </citation>
    <scope>NUCLEOTIDE SEQUENCE</scope>
    <source>
        <strain evidence="4">Liverpool</strain>
    </source>
</reference>
<evidence type="ECO:0000256" key="3">
    <source>
        <dbReference type="ARBA" id="ARBA00023274"/>
    </source>
</evidence>
<accession>A0A0F7U921</accession>
<dbReference type="EMBL" id="LN714479">
    <property type="protein sequence ID" value="CEL65561.1"/>
    <property type="molecule type" value="Genomic_DNA"/>
</dbReference>
<dbReference type="InterPro" id="IPR001209">
    <property type="entry name" value="Ribosomal_uS14"/>
</dbReference>
<dbReference type="PANTHER" id="PTHR19836">
    <property type="entry name" value="30S RIBOSOMAL PROTEIN S14"/>
    <property type="match status" value="1"/>
</dbReference>